<organism evidence="6 7">
    <name type="scientific">Tsukamurella tyrosinosolvens</name>
    <dbReference type="NCBI Taxonomy" id="57704"/>
    <lineage>
        <taxon>Bacteria</taxon>
        <taxon>Bacillati</taxon>
        <taxon>Actinomycetota</taxon>
        <taxon>Actinomycetes</taxon>
        <taxon>Mycobacteriales</taxon>
        <taxon>Tsukamurellaceae</taxon>
        <taxon>Tsukamurella</taxon>
    </lineage>
</organism>
<dbReference type="InterPro" id="IPR024087">
    <property type="entry name" value="Creatininase-like_sf"/>
</dbReference>
<dbReference type="GO" id="GO:0009231">
    <property type="term" value="P:riboflavin biosynthetic process"/>
    <property type="evidence" value="ECO:0007669"/>
    <property type="project" value="TreeGrafter"/>
</dbReference>
<evidence type="ECO:0000256" key="1">
    <source>
        <dbReference type="ARBA" id="ARBA00001947"/>
    </source>
</evidence>
<dbReference type="GO" id="GO:0046872">
    <property type="term" value="F:metal ion binding"/>
    <property type="evidence" value="ECO:0007669"/>
    <property type="project" value="UniProtKB-KW"/>
</dbReference>
<dbReference type="InterPro" id="IPR023871">
    <property type="entry name" value="MftE"/>
</dbReference>
<comment type="similarity">
    <text evidence="5">Belongs to the creatininase superfamily.</text>
</comment>
<dbReference type="RefSeq" id="WP_068740860.1">
    <property type="nucleotide sequence ID" value="NZ_FNSA01000003.1"/>
</dbReference>
<evidence type="ECO:0000313" key="6">
    <source>
        <dbReference type="EMBL" id="SEB89376.1"/>
    </source>
</evidence>
<dbReference type="STRING" id="57704.SAMN04489793_1038"/>
<gene>
    <name evidence="6" type="ORF">SAMN04489793_1038</name>
</gene>
<comment type="cofactor">
    <cofactor evidence="1">
        <name>Zn(2+)</name>
        <dbReference type="ChEBI" id="CHEBI:29105"/>
    </cofactor>
</comment>
<dbReference type="SUPFAM" id="SSF102215">
    <property type="entry name" value="Creatininase"/>
    <property type="match status" value="1"/>
</dbReference>
<dbReference type="NCBIfam" id="TIGR03964">
    <property type="entry name" value="mycofact_creat"/>
    <property type="match status" value="1"/>
</dbReference>
<evidence type="ECO:0000256" key="5">
    <source>
        <dbReference type="ARBA" id="ARBA00024029"/>
    </source>
</evidence>
<dbReference type="PANTHER" id="PTHR35005">
    <property type="entry name" value="3-DEHYDRO-SCYLLO-INOSOSE HYDROLASE"/>
    <property type="match status" value="1"/>
</dbReference>
<dbReference type="AlphaFoldDB" id="A0A1H4N250"/>
<dbReference type="OrthoDB" id="9801445at2"/>
<dbReference type="Pfam" id="PF02633">
    <property type="entry name" value="Creatininase"/>
    <property type="match status" value="1"/>
</dbReference>
<dbReference type="Proteomes" id="UP000182241">
    <property type="component" value="Unassembled WGS sequence"/>
</dbReference>
<dbReference type="PANTHER" id="PTHR35005:SF1">
    <property type="entry name" value="2-AMINO-5-FORMYLAMINO-6-RIBOSYLAMINOPYRIMIDIN-4(3H)-ONE 5'-MONOPHOSPHATE DEFORMYLASE"/>
    <property type="match status" value="1"/>
</dbReference>
<dbReference type="EMBL" id="FNSA01000003">
    <property type="protein sequence ID" value="SEB89376.1"/>
    <property type="molecule type" value="Genomic_DNA"/>
</dbReference>
<evidence type="ECO:0000313" key="7">
    <source>
        <dbReference type="Proteomes" id="UP000182241"/>
    </source>
</evidence>
<name>A0A1H4N250_TSUTY</name>
<keyword evidence="2" id="KW-0479">Metal-binding</keyword>
<keyword evidence="4" id="KW-0862">Zinc</keyword>
<keyword evidence="7" id="KW-1185">Reference proteome</keyword>
<sequence length="238" mass="24390">MTELAALTWPEVPPARPVLVVPVGSVEQHGPHLPLDTDTRVAAVIARRAVERCATAPGADGAVVLAPALPYGASGEHEAFPGTISIGTAALERVLVEVGRSASRWAARIALVNGHGGNLDALRAAVALLRSEGRDAAWFPCVFPGGDAHAGETETSVLLAEDPEAVREDRLAPGETAPIGALLDRLRAEGVAAVAPTGVLGDPTTATAERGAALLDGAVDRLVGALGRWAVDDDGRLR</sequence>
<protein>
    <submittedName>
        <fullName evidence="6">Creatinine amidohydrolase</fullName>
    </submittedName>
</protein>
<dbReference type="Gene3D" id="3.40.50.10310">
    <property type="entry name" value="Creatininase"/>
    <property type="match status" value="1"/>
</dbReference>
<accession>A0A1H4N250</accession>
<evidence type="ECO:0000256" key="2">
    <source>
        <dbReference type="ARBA" id="ARBA00022723"/>
    </source>
</evidence>
<keyword evidence="3 6" id="KW-0378">Hydrolase</keyword>
<evidence type="ECO:0000256" key="4">
    <source>
        <dbReference type="ARBA" id="ARBA00022833"/>
    </source>
</evidence>
<dbReference type="InterPro" id="IPR003785">
    <property type="entry name" value="Creatininase/forma_Hydrolase"/>
</dbReference>
<proteinExistence type="inferred from homology"/>
<reference evidence="7" key="1">
    <citation type="submission" date="2016-10" db="EMBL/GenBank/DDBJ databases">
        <authorList>
            <person name="Varghese N."/>
            <person name="Submissions S."/>
        </authorList>
    </citation>
    <scope>NUCLEOTIDE SEQUENCE [LARGE SCALE GENOMIC DNA]</scope>
    <source>
        <strain evidence="7">DSM 44234</strain>
    </source>
</reference>
<evidence type="ECO:0000256" key="3">
    <source>
        <dbReference type="ARBA" id="ARBA00022801"/>
    </source>
</evidence>
<dbReference type="GO" id="GO:0016811">
    <property type="term" value="F:hydrolase activity, acting on carbon-nitrogen (but not peptide) bonds, in linear amides"/>
    <property type="evidence" value="ECO:0007669"/>
    <property type="project" value="TreeGrafter"/>
</dbReference>